<name>A0A3P7MEJ9_CYLGO</name>
<gene>
    <name evidence="1" type="ORF">CGOC_LOCUS10799</name>
</gene>
<evidence type="ECO:0000313" key="1">
    <source>
        <dbReference type="EMBL" id="VDN27904.1"/>
    </source>
</evidence>
<keyword evidence="2" id="KW-1185">Reference proteome</keyword>
<evidence type="ECO:0000313" key="2">
    <source>
        <dbReference type="Proteomes" id="UP000271889"/>
    </source>
</evidence>
<protein>
    <submittedName>
        <fullName evidence="1">Uncharacterized protein</fullName>
    </submittedName>
</protein>
<dbReference type="AlphaFoldDB" id="A0A3P7MEJ9"/>
<reference evidence="1 2" key="1">
    <citation type="submission" date="2018-11" db="EMBL/GenBank/DDBJ databases">
        <authorList>
            <consortium name="Pathogen Informatics"/>
        </authorList>
    </citation>
    <scope>NUCLEOTIDE SEQUENCE [LARGE SCALE GENOMIC DNA]</scope>
</reference>
<sequence length="111" mass="12546">MDDPQIHVCFPLCSEELQKPIIEAALSSGDPATVARTIQRSVNLDHWAITVLQFPLFKVDFNNPAAHINATSYLDPNVWCSVYIGIDPSDKRPSYLFEIQLGKIIFESVWQ</sequence>
<accession>A0A3P7MEJ9</accession>
<organism evidence="1 2">
    <name type="scientific">Cylicostephanus goldi</name>
    <name type="common">Nematode worm</name>
    <dbReference type="NCBI Taxonomy" id="71465"/>
    <lineage>
        <taxon>Eukaryota</taxon>
        <taxon>Metazoa</taxon>
        <taxon>Ecdysozoa</taxon>
        <taxon>Nematoda</taxon>
        <taxon>Chromadorea</taxon>
        <taxon>Rhabditida</taxon>
        <taxon>Rhabditina</taxon>
        <taxon>Rhabditomorpha</taxon>
        <taxon>Strongyloidea</taxon>
        <taxon>Strongylidae</taxon>
        <taxon>Cylicostephanus</taxon>
    </lineage>
</organism>
<dbReference type="Proteomes" id="UP000271889">
    <property type="component" value="Unassembled WGS sequence"/>
</dbReference>
<dbReference type="OrthoDB" id="5824843at2759"/>
<proteinExistence type="predicted"/>
<dbReference type="EMBL" id="UYRV01112978">
    <property type="protein sequence ID" value="VDN27904.1"/>
    <property type="molecule type" value="Genomic_DNA"/>
</dbReference>